<feature type="non-terminal residue" evidence="3">
    <location>
        <position position="106"/>
    </location>
</feature>
<dbReference type="InterPro" id="IPR010285">
    <property type="entry name" value="DNA_helicase_pif1-like_DEAD"/>
</dbReference>
<keyword evidence="1" id="KW-0227">DNA damage</keyword>
<dbReference type="RefSeq" id="XP_041162291.1">
    <property type="nucleotide sequence ID" value="XM_041296763.1"/>
</dbReference>
<keyword evidence="1" id="KW-0233">DNA recombination</keyword>
<dbReference type="GO" id="GO:0000723">
    <property type="term" value="P:telomere maintenance"/>
    <property type="evidence" value="ECO:0007669"/>
    <property type="project" value="InterPro"/>
</dbReference>
<accession>A0A9P7DKF9</accession>
<dbReference type="PANTHER" id="PTHR10492">
    <property type="match status" value="1"/>
</dbReference>
<comment type="similarity">
    <text evidence="1">Belongs to the helicase family.</text>
</comment>
<dbReference type="Proteomes" id="UP000719766">
    <property type="component" value="Unassembled WGS sequence"/>
</dbReference>
<dbReference type="Gene3D" id="3.40.50.300">
    <property type="entry name" value="P-loop containing nucleotide triphosphate hydrolases"/>
    <property type="match status" value="1"/>
</dbReference>
<keyword evidence="1" id="KW-0378">Hydrolase</keyword>
<keyword evidence="1 3" id="KW-0347">Helicase</keyword>
<dbReference type="GO" id="GO:0005524">
    <property type="term" value="F:ATP binding"/>
    <property type="evidence" value="ECO:0007669"/>
    <property type="project" value="UniProtKB-KW"/>
</dbReference>
<reference evidence="3" key="1">
    <citation type="journal article" date="2020" name="New Phytol.">
        <title>Comparative genomics reveals dynamic genome evolution in host specialist ectomycorrhizal fungi.</title>
        <authorList>
            <person name="Lofgren L.A."/>
            <person name="Nguyen N.H."/>
            <person name="Vilgalys R."/>
            <person name="Ruytinx J."/>
            <person name="Liao H.L."/>
            <person name="Branco S."/>
            <person name="Kuo A."/>
            <person name="LaButti K."/>
            <person name="Lipzen A."/>
            <person name="Andreopoulos W."/>
            <person name="Pangilinan J."/>
            <person name="Riley R."/>
            <person name="Hundley H."/>
            <person name="Na H."/>
            <person name="Barry K."/>
            <person name="Grigoriev I.V."/>
            <person name="Stajich J.E."/>
            <person name="Kennedy P.G."/>
        </authorList>
    </citation>
    <scope>NUCLEOTIDE SEQUENCE</scope>
    <source>
        <strain evidence="3">S12</strain>
    </source>
</reference>
<dbReference type="GO" id="GO:0006310">
    <property type="term" value="P:DNA recombination"/>
    <property type="evidence" value="ECO:0007669"/>
    <property type="project" value="UniProtKB-KW"/>
</dbReference>
<protein>
    <recommendedName>
        <fullName evidence="1">ATP-dependent DNA helicase</fullName>
        <ecNumber evidence="1">5.6.2.3</ecNumber>
    </recommendedName>
</protein>
<dbReference type="GO" id="GO:0016787">
    <property type="term" value="F:hydrolase activity"/>
    <property type="evidence" value="ECO:0007669"/>
    <property type="project" value="UniProtKB-KW"/>
</dbReference>
<proteinExistence type="inferred from homology"/>
<dbReference type="OrthoDB" id="3366231at2759"/>
<organism evidence="3 4">
    <name type="scientific">Suillus plorans</name>
    <dbReference type="NCBI Taxonomy" id="116603"/>
    <lineage>
        <taxon>Eukaryota</taxon>
        <taxon>Fungi</taxon>
        <taxon>Dikarya</taxon>
        <taxon>Basidiomycota</taxon>
        <taxon>Agaricomycotina</taxon>
        <taxon>Agaricomycetes</taxon>
        <taxon>Agaricomycetidae</taxon>
        <taxon>Boletales</taxon>
        <taxon>Suillineae</taxon>
        <taxon>Suillaceae</taxon>
        <taxon>Suillus</taxon>
    </lineage>
</organism>
<dbReference type="PANTHER" id="PTHR10492:SF57">
    <property type="entry name" value="ATP-DEPENDENT DNA HELICASE"/>
    <property type="match status" value="1"/>
</dbReference>
<evidence type="ECO:0000313" key="3">
    <source>
        <dbReference type="EMBL" id="KAG1797020.1"/>
    </source>
</evidence>
<comment type="caution">
    <text evidence="3">The sequence shown here is derived from an EMBL/GenBank/DDBJ whole genome shotgun (WGS) entry which is preliminary data.</text>
</comment>
<feature type="non-terminal residue" evidence="3">
    <location>
        <position position="1"/>
    </location>
</feature>
<dbReference type="GO" id="GO:0043139">
    <property type="term" value="F:5'-3' DNA helicase activity"/>
    <property type="evidence" value="ECO:0007669"/>
    <property type="project" value="UniProtKB-EC"/>
</dbReference>
<dbReference type="GeneID" id="64590527"/>
<gene>
    <name evidence="3" type="ORF">HD556DRAFT_1219312</name>
</gene>
<evidence type="ECO:0000256" key="1">
    <source>
        <dbReference type="RuleBase" id="RU363044"/>
    </source>
</evidence>
<keyword evidence="1" id="KW-0067">ATP-binding</keyword>
<name>A0A9P7DKF9_9AGAM</name>
<dbReference type="InterPro" id="IPR027417">
    <property type="entry name" value="P-loop_NTPase"/>
</dbReference>
<dbReference type="GO" id="GO:0006281">
    <property type="term" value="P:DNA repair"/>
    <property type="evidence" value="ECO:0007669"/>
    <property type="project" value="UniProtKB-KW"/>
</dbReference>
<keyword evidence="4" id="KW-1185">Reference proteome</keyword>
<keyword evidence="1" id="KW-0234">DNA repair</keyword>
<sequence length="106" mass="11534">GKTLMVNALASTLRASGHVTLIVGSSALCATAYKRGRTAHYIFGIPVTGDCTDLHSTIHPFSARADLIRNATAIIWDELPMANKAAWQCVDNLCRRIMNVYDKPFG</sequence>
<dbReference type="AlphaFoldDB" id="A0A9P7DKF9"/>
<evidence type="ECO:0000259" key="2">
    <source>
        <dbReference type="Pfam" id="PF05970"/>
    </source>
</evidence>
<comment type="catalytic activity">
    <reaction evidence="1">
        <text>ATP + H2O = ADP + phosphate + H(+)</text>
        <dbReference type="Rhea" id="RHEA:13065"/>
        <dbReference type="ChEBI" id="CHEBI:15377"/>
        <dbReference type="ChEBI" id="CHEBI:15378"/>
        <dbReference type="ChEBI" id="CHEBI:30616"/>
        <dbReference type="ChEBI" id="CHEBI:43474"/>
        <dbReference type="ChEBI" id="CHEBI:456216"/>
        <dbReference type="EC" id="5.6.2.3"/>
    </reaction>
</comment>
<keyword evidence="1" id="KW-0547">Nucleotide-binding</keyword>
<comment type="cofactor">
    <cofactor evidence="1">
        <name>Mg(2+)</name>
        <dbReference type="ChEBI" id="CHEBI:18420"/>
    </cofactor>
</comment>
<dbReference type="Pfam" id="PF05970">
    <property type="entry name" value="PIF1"/>
    <property type="match status" value="1"/>
</dbReference>
<evidence type="ECO:0000313" key="4">
    <source>
        <dbReference type="Proteomes" id="UP000719766"/>
    </source>
</evidence>
<dbReference type="EC" id="5.6.2.3" evidence="1"/>
<dbReference type="EMBL" id="JABBWE010000017">
    <property type="protein sequence ID" value="KAG1797020.1"/>
    <property type="molecule type" value="Genomic_DNA"/>
</dbReference>
<feature type="domain" description="DNA helicase Pif1-like DEAD-box helicase" evidence="2">
    <location>
        <begin position="1"/>
        <end position="106"/>
    </location>
</feature>